<keyword evidence="4" id="KW-1003">Cell membrane</keyword>
<keyword evidence="11" id="KW-0067">ATP-binding</keyword>
<keyword evidence="14 15" id="KW-0472">Membrane</keyword>
<evidence type="ECO:0000256" key="6">
    <source>
        <dbReference type="ARBA" id="ARBA00022553"/>
    </source>
</evidence>
<dbReference type="InterPro" id="IPR003661">
    <property type="entry name" value="HisK_dim/P_dom"/>
</dbReference>
<keyword evidence="7" id="KW-0808">Transferase</keyword>
<gene>
    <name evidence="18" type="ORF">FPZ54_05400</name>
</gene>
<keyword evidence="6" id="KW-0597">Phosphoprotein</keyword>
<dbReference type="GO" id="GO:0005886">
    <property type="term" value="C:plasma membrane"/>
    <property type="evidence" value="ECO:0007669"/>
    <property type="project" value="UniProtKB-SubCell"/>
</dbReference>
<organism evidence="18 19">
    <name type="scientific">Sphingomonas suaedae</name>
    <dbReference type="NCBI Taxonomy" id="2599297"/>
    <lineage>
        <taxon>Bacteria</taxon>
        <taxon>Pseudomonadati</taxon>
        <taxon>Pseudomonadota</taxon>
        <taxon>Alphaproteobacteria</taxon>
        <taxon>Sphingomonadales</taxon>
        <taxon>Sphingomonadaceae</taxon>
        <taxon>Sphingomonas</taxon>
    </lineage>
</organism>
<evidence type="ECO:0000256" key="2">
    <source>
        <dbReference type="ARBA" id="ARBA00004429"/>
    </source>
</evidence>
<dbReference type="SMART" id="SM00388">
    <property type="entry name" value="HisKA"/>
    <property type="match status" value="1"/>
</dbReference>
<dbReference type="Gene3D" id="1.10.287.130">
    <property type="match status" value="1"/>
</dbReference>
<dbReference type="GO" id="GO:0000155">
    <property type="term" value="F:phosphorelay sensor kinase activity"/>
    <property type="evidence" value="ECO:0007669"/>
    <property type="project" value="InterPro"/>
</dbReference>
<dbReference type="SUPFAM" id="SSF55874">
    <property type="entry name" value="ATPase domain of HSP90 chaperone/DNA topoisomerase II/histidine kinase"/>
    <property type="match status" value="1"/>
</dbReference>
<evidence type="ECO:0000256" key="7">
    <source>
        <dbReference type="ARBA" id="ARBA00022679"/>
    </source>
</evidence>
<dbReference type="SUPFAM" id="SSF47384">
    <property type="entry name" value="Homodimeric domain of signal transducing histidine kinase"/>
    <property type="match status" value="1"/>
</dbReference>
<protein>
    <recommendedName>
        <fullName evidence="3">histidine kinase</fullName>
        <ecNumber evidence="3">2.7.13.3</ecNumber>
    </recommendedName>
</protein>
<comment type="subcellular location">
    <subcellularLocation>
        <location evidence="2">Cell inner membrane</location>
        <topology evidence="2">Multi-pass membrane protein</topology>
    </subcellularLocation>
</comment>
<dbReference type="PROSITE" id="PS50109">
    <property type="entry name" value="HIS_KIN"/>
    <property type="match status" value="1"/>
</dbReference>
<dbReference type="RefSeq" id="WP_145845553.1">
    <property type="nucleotide sequence ID" value="NZ_CP042239.1"/>
</dbReference>
<evidence type="ECO:0000256" key="13">
    <source>
        <dbReference type="ARBA" id="ARBA00023012"/>
    </source>
</evidence>
<accession>A0A518RDP3</accession>
<evidence type="ECO:0000313" key="19">
    <source>
        <dbReference type="Proteomes" id="UP000318055"/>
    </source>
</evidence>
<dbReference type="InterPro" id="IPR003660">
    <property type="entry name" value="HAMP_dom"/>
</dbReference>
<evidence type="ECO:0000256" key="8">
    <source>
        <dbReference type="ARBA" id="ARBA00022692"/>
    </source>
</evidence>
<feature type="transmembrane region" description="Helical" evidence="15">
    <location>
        <begin position="170"/>
        <end position="187"/>
    </location>
</feature>
<dbReference type="InterPro" id="IPR050980">
    <property type="entry name" value="2C_sensor_his_kinase"/>
</dbReference>
<dbReference type="KEGG" id="ssua:FPZ54_05400"/>
<keyword evidence="19" id="KW-1185">Reference proteome</keyword>
<evidence type="ECO:0000256" key="4">
    <source>
        <dbReference type="ARBA" id="ARBA00022475"/>
    </source>
</evidence>
<dbReference type="PANTHER" id="PTHR44936">
    <property type="entry name" value="SENSOR PROTEIN CREC"/>
    <property type="match status" value="1"/>
</dbReference>
<name>A0A518RDP3_9SPHN</name>
<dbReference type="Gene3D" id="3.30.565.10">
    <property type="entry name" value="Histidine kinase-like ATPase, C-terminal domain"/>
    <property type="match status" value="1"/>
</dbReference>
<dbReference type="PRINTS" id="PR00344">
    <property type="entry name" value="BCTRLSENSOR"/>
</dbReference>
<keyword evidence="5" id="KW-0997">Cell inner membrane</keyword>
<reference evidence="18 19" key="1">
    <citation type="submission" date="2019-07" db="EMBL/GenBank/DDBJ databases">
        <title>Sphingomonas alkalisoli sp. nov., isolated from rhizosphere soil of Suaedae salsa.</title>
        <authorList>
            <person name="Zhang H."/>
            <person name="Xu L."/>
            <person name="Zhang J.-X."/>
            <person name="Sun J.-Q."/>
        </authorList>
    </citation>
    <scope>NUCLEOTIDE SEQUENCE [LARGE SCALE GENOMIC DNA]</scope>
    <source>
        <strain evidence="18 19">XS-10</strain>
    </source>
</reference>
<evidence type="ECO:0000256" key="5">
    <source>
        <dbReference type="ARBA" id="ARBA00022519"/>
    </source>
</evidence>
<dbReference type="InterPro" id="IPR036890">
    <property type="entry name" value="HATPase_C_sf"/>
</dbReference>
<evidence type="ECO:0000259" key="16">
    <source>
        <dbReference type="PROSITE" id="PS50109"/>
    </source>
</evidence>
<keyword evidence="10" id="KW-0418">Kinase</keyword>
<evidence type="ECO:0000259" key="17">
    <source>
        <dbReference type="PROSITE" id="PS50885"/>
    </source>
</evidence>
<keyword evidence="9" id="KW-0547">Nucleotide-binding</keyword>
<keyword evidence="8 15" id="KW-0812">Transmembrane</keyword>
<evidence type="ECO:0000256" key="14">
    <source>
        <dbReference type="ARBA" id="ARBA00023136"/>
    </source>
</evidence>
<feature type="domain" description="Histidine kinase" evidence="16">
    <location>
        <begin position="248"/>
        <end position="448"/>
    </location>
</feature>
<evidence type="ECO:0000256" key="10">
    <source>
        <dbReference type="ARBA" id="ARBA00022777"/>
    </source>
</evidence>
<dbReference type="PANTHER" id="PTHR44936:SF5">
    <property type="entry name" value="SENSOR HISTIDINE KINASE ENVZ"/>
    <property type="match status" value="1"/>
</dbReference>
<evidence type="ECO:0000256" key="9">
    <source>
        <dbReference type="ARBA" id="ARBA00022741"/>
    </source>
</evidence>
<feature type="domain" description="HAMP" evidence="17">
    <location>
        <begin position="188"/>
        <end position="240"/>
    </location>
</feature>
<dbReference type="InterPro" id="IPR004358">
    <property type="entry name" value="Sig_transdc_His_kin-like_C"/>
</dbReference>
<dbReference type="EC" id="2.7.13.3" evidence="3"/>
<keyword evidence="12 15" id="KW-1133">Transmembrane helix</keyword>
<evidence type="ECO:0000256" key="12">
    <source>
        <dbReference type="ARBA" id="ARBA00022989"/>
    </source>
</evidence>
<evidence type="ECO:0000256" key="3">
    <source>
        <dbReference type="ARBA" id="ARBA00012438"/>
    </source>
</evidence>
<evidence type="ECO:0000313" key="18">
    <source>
        <dbReference type="EMBL" id="QDX25511.1"/>
    </source>
</evidence>
<dbReference type="GO" id="GO:0005524">
    <property type="term" value="F:ATP binding"/>
    <property type="evidence" value="ECO:0007669"/>
    <property type="project" value="UniProtKB-KW"/>
</dbReference>
<dbReference type="InterPro" id="IPR003594">
    <property type="entry name" value="HATPase_dom"/>
</dbReference>
<proteinExistence type="predicted"/>
<dbReference type="SMART" id="SM00304">
    <property type="entry name" value="HAMP"/>
    <property type="match status" value="1"/>
</dbReference>
<dbReference type="SMART" id="SM00387">
    <property type="entry name" value="HATPase_c"/>
    <property type="match status" value="1"/>
</dbReference>
<dbReference type="PROSITE" id="PS50885">
    <property type="entry name" value="HAMP"/>
    <property type="match status" value="1"/>
</dbReference>
<keyword evidence="13" id="KW-0902">Two-component regulatory system</keyword>
<dbReference type="CDD" id="cd00082">
    <property type="entry name" value="HisKA"/>
    <property type="match status" value="1"/>
</dbReference>
<dbReference type="Pfam" id="PF00672">
    <property type="entry name" value="HAMP"/>
    <property type="match status" value="1"/>
</dbReference>
<evidence type="ECO:0000256" key="15">
    <source>
        <dbReference type="SAM" id="Phobius"/>
    </source>
</evidence>
<dbReference type="EMBL" id="CP042239">
    <property type="protein sequence ID" value="QDX25511.1"/>
    <property type="molecule type" value="Genomic_DNA"/>
</dbReference>
<dbReference type="AlphaFoldDB" id="A0A518RDP3"/>
<sequence length="450" mass="48481">MSIGANLSLRIAAILLGGFVLLQLLIASSVTLPGSADTRRPYSLPRPDEVRTMVAAIERTPAADRLAVIALFDQSLYHSALADALPPTKDRDGDADLRDLAGRYRSVLPGREVVVWGSGSLLRRLLGNRPRSARLLAPVNVAVRLSDGRYLVFDSRPSATLRRYLRGRSIVGAVGGLILLAVLLIAVRRTTGPLVRLARGVRGFSAATHAPDLPEEGPREVRAVAAALNEMKRRIIGLIDQRTAMLAAIAHDMRTYLTRLRLRSEFIGDPDQQMRANRDLDEMAGLLDDTLILASGRDGRETPAEPVDLRAVADELVTERCELGEKVMVDGGAVPLVLARRVGVRRILSNLIDNGLRHGSEVRVTVREEGDGVLLSVEDDGPGLPEAALARLGEPFARLDPSRDRESGGAGLGLAIVKALAARDAAEVRFANRRGGGLKVTLHYGGEAIR</sequence>
<dbReference type="InterPro" id="IPR005467">
    <property type="entry name" value="His_kinase_dom"/>
</dbReference>
<dbReference type="Pfam" id="PF02518">
    <property type="entry name" value="HATPase_c"/>
    <property type="match status" value="1"/>
</dbReference>
<dbReference type="InterPro" id="IPR036097">
    <property type="entry name" value="HisK_dim/P_sf"/>
</dbReference>
<dbReference type="OrthoDB" id="9804645at2"/>
<dbReference type="Proteomes" id="UP000318055">
    <property type="component" value="Chromosome"/>
</dbReference>
<comment type="catalytic activity">
    <reaction evidence="1">
        <text>ATP + protein L-histidine = ADP + protein N-phospho-L-histidine.</text>
        <dbReference type="EC" id="2.7.13.3"/>
    </reaction>
</comment>
<evidence type="ECO:0000256" key="1">
    <source>
        <dbReference type="ARBA" id="ARBA00000085"/>
    </source>
</evidence>
<evidence type="ECO:0000256" key="11">
    <source>
        <dbReference type="ARBA" id="ARBA00022840"/>
    </source>
</evidence>